<reference evidence="1 2" key="1">
    <citation type="submission" date="2016-01" db="EMBL/GenBank/DDBJ databases">
        <title>Genome sequencing of Roseivirga spongicola UST030701-084.</title>
        <authorList>
            <person name="Selvaratnam C."/>
            <person name="Thevarajoo S."/>
            <person name="Goh K.M."/>
            <person name="Ee R."/>
            <person name="Chan K.-G."/>
            <person name="Chong C.S."/>
        </authorList>
    </citation>
    <scope>NUCLEOTIDE SEQUENCE [LARGE SCALE GENOMIC DNA]</scope>
    <source>
        <strain evidence="1 2">UST030701-084</strain>
    </source>
</reference>
<dbReference type="Proteomes" id="UP000075606">
    <property type="component" value="Unassembled WGS sequence"/>
</dbReference>
<protein>
    <submittedName>
        <fullName evidence="1">Uncharacterized protein</fullName>
    </submittedName>
</protein>
<evidence type="ECO:0000313" key="2">
    <source>
        <dbReference type="Proteomes" id="UP000075606"/>
    </source>
</evidence>
<sequence>MAIVLMQLSSIQQIRTIKLKAATLLFPKGGNSIGLGFPLGLGLKPIAMKTTLWFKYNPEIFLPSRFMAEYKACKRCLKEGTTNLQL</sequence>
<comment type="caution">
    <text evidence="1">The sequence shown here is derived from an EMBL/GenBank/DDBJ whole genome shotgun (WGS) entry which is preliminary data.</text>
</comment>
<organism evidence="1 2">
    <name type="scientific">Roseivirga spongicola</name>
    <dbReference type="NCBI Taxonomy" id="333140"/>
    <lineage>
        <taxon>Bacteria</taxon>
        <taxon>Pseudomonadati</taxon>
        <taxon>Bacteroidota</taxon>
        <taxon>Cytophagia</taxon>
        <taxon>Cytophagales</taxon>
        <taxon>Roseivirgaceae</taxon>
        <taxon>Roseivirga</taxon>
    </lineage>
</organism>
<proteinExistence type="predicted"/>
<gene>
    <name evidence="1" type="ORF">AWW68_00575</name>
</gene>
<dbReference type="AlphaFoldDB" id="A0A150XF05"/>
<keyword evidence="2" id="KW-1185">Reference proteome</keyword>
<evidence type="ECO:0000313" key="1">
    <source>
        <dbReference type="EMBL" id="KYG77297.1"/>
    </source>
</evidence>
<name>A0A150XF05_9BACT</name>
<accession>A0A150XF05</accession>
<dbReference type="EMBL" id="LRPC01000001">
    <property type="protein sequence ID" value="KYG77297.1"/>
    <property type="molecule type" value="Genomic_DNA"/>
</dbReference>